<keyword evidence="1" id="KW-0378">Hydrolase</keyword>
<sequence length="143" mass="16138">MSLDRWPLGPGVIELPDGRRVRGASRRNPHPGPPATYRIALRARRPADADAWVRWPDFRLPASDEQALRVLTEAWQRAAHERVEIACGGGKGRTGTALAIIAILSGVSPGDAVGWVREHYDPRAVETQWQRRWVRRFHRAEQP</sequence>
<dbReference type="AlphaFoldDB" id="A0A7L4YQ19"/>
<evidence type="ECO:0000259" key="2">
    <source>
        <dbReference type="Pfam" id="PF22784"/>
    </source>
</evidence>
<reference evidence="3 4" key="1">
    <citation type="journal article" date="2018" name="Int. J. Syst. Evol. Microbiol.">
        <title>Epidermidibacterium keratini gen. nov., sp. nov., a member of the family Sporichthyaceae, isolated from keratin epidermis.</title>
        <authorList>
            <person name="Lee D.G."/>
            <person name="Trujillo M.E."/>
            <person name="Kang S."/>
            <person name="Nam J.J."/>
            <person name="Kim Y.J."/>
        </authorList>
    </citation>
    <scope>NUCLEOTIDE SEQUENCE [LARGE SCALE GENOMIC DNA]</scope>
    <source>
        <strain evidence="3 4">EPI-7</strain>
    </source>
</reference>
<dbReference type="Pfam" id="PF22784">
    <property type="entry name" value="PTP-SAK"/>
    <property type="match status" value="1"/>
</dbReference>
<dbReference type="GO" id="GO:0016791">
    <property type="term" value="F:phosphatase activity"/>
    <property type="evidence" value="ECO:0007669"/>
    <property type="project" value="UniProtKB-ARBA"/>
</dbReference>
<dbReference type="EMBL" id="CP047156">
    <property type="protein sequence ID" value="QHC01220.1"/>
    <property type="molecule type" value="Genomic_DNA"/>
</dbReference>
<evidence type="ECO:0000313" key="4">
    <source>
        <dbReference type="Proteomes" id="UP000463857"/>
    </source>
</evidence>
<dbReference type="RefSeq" id="WP_159546357.1">
    <property type="nucleotide sequence ID" value="NZ_CP047156.1"/>
</dbReference>
<evidence type="ECO:0000256" key="1">
    <source>
        <dbReference type="ARBA" id="ARBA00022801"/>
    </source>
</evidence>
<dbReference type="Proteomes" id="UP000463857">
    <property type="component" value="Chromosome"/>
</dbReference>
<keyword evidence="4" id="KW-1185">Reference proteome</keyword>
<gene>
    <name evidence="3" type="ORF">EK0264_13590</name>
</gene>
<dbReference type="InterPro" id="IPR029021">
    <property type="entry name" value="Prot-tyrosine_phosphatase-like"/>
</dbReference>
<feature type="domain" description="Swiss Army Knife protein DSP-PTPase phosphatase" evidence="2">
    <location>
        <begin position="64"/>
        <end position="131"/>
    </location>
</feature>
<dbReference type="KEGG" id="eke:EK0264_13590"/>
<protein>
    <submittedName>
        <fullName evidence="3">Protein phosphatase</fullName>
    </submittedName>
</protein>
<dbReference type="InParanoid" id="A0A7L4YQ19"/>
<dbReference type="OrthoDB" id="2629679at2"/>
<dbReference type="Gene3D" id="3.90.190.10">
    <property type="entry name" value="Protein tyrosine phosphatase superfamily"/>
    <property type="match status" value="1"/>
</dbReference>
<name>A0A7L4YQ19_9ACTN</name>
<proteinExistence type="predicted"/>
<organism evidence="3 4">
    <name type="scientific">Epidermidibacterium keratini</name>
    <dbReference type="NCBI Taxonomy" id="1891644"/>
    <lineage>
        <taxon>Bacteria</taxon>
        <taxon>Bacillati</taxon>
        <taxon>Actinomycetota</taxon>
        <taxon>Actinomycetes</taxon>
        <taxon>Sporichthyales</taxon>
        <taxon>Sporichthyaceae</taxon>
        <taxon>Epidermidibacterium</taxon>
    </lineage>
</organism>
<evidence type="ECO:0000313" key="3">
    <source>
        <dbReference type="EMBL" id="QHC01220.1"/>
    </source>
</evidence>
<dbReference type="SUPFAM" id="SSF52799">
    <property type="entry name" value="(Phosphotyrosine protein) phosphatases II"/>
    <property type="match status" value="1"/>
</dbReference>
<accession>A0A7L4YQ19</accession>
<dbReference type="InterPro" id="IPR057023">
    <property type="entry name" value="PTP-SAK"/>
</dbReference>